<organism evidence="1">
    <name type="scientific">Arundo donax</name>
    <name type="common">Giant reed</name>
    <name type="synonym">Donax arundinaceus</name>
    <dbReference type="NCBI Taxonomy" id="35708"/>
    <lineage>
        <taxon>Eukaryota</taxon>
        <taxon>Viridiplantae</taxon>
        <taxon>Streptophyta</taxon>
        <taxon>Embryophyta</taxon>
        <taxon>Tracheophyta</taxon>
        <taxon>Spermatophyta</taxon>
        <taxon>Magnoliopsida</taxon>
        <taxon>Liliopsida</taxon>
        <taxon>Poales</taxon>
        <taxon>Poaceae</taxon>
        <taxon>PACMAD clade</taxon>
        <taxon>Arundinoideae</taxon>
        <taxon>Arundineae</taxon>
        <taxon>Arundo</taxon>
    </lineage>
</organism>
<reference evidence="1" key="2">
    <citation type="journal article" date="2015" name="Data Brief">
        <title>Shoot transcriptome of the giant reed, Arundo donax.</title>
        <authorList>
            <person name="Barrero R.A."/>
            <person name="Guerrero F.D."/>
            <person name="Moolhuijzen P."/>
            <person name="Goolsby J.A."/>
            <person name="Tidwell J."/>
            <person name="Bellgard S.E."/>
            <person name="Bellgard M.I."/>
        </authorList>
    </citation>
    <scope>NUCLEOTIDE SEQUENCE</scope>
    <source>
        <tissue evidence="1">Shoot tissue taken approximately 20 cm above the soil surface</tissue>
    </source>
</reference>
<dbReference type="EMBL" id="GBRH01258994">
    <property type="protein sequence ID" value="JAD38901.1"/>
    <property type="molecule type" value="Transcribed_RNA"/>
</dbReference>
<evidence type="ECO:0000313" key="1">
    <source>
        <dbReference type="EMBL" id="JAD38901.1"/>
    </source>
</evidence>
<accession>A0A0A8ZJB6</accession>
<name>A0A0A8ZJB6_ARUDO</name>
<reference evidence="1" key="1">
    <citation type="submission" date="2014-09" db="EMBL/GenBank/DDBJ databases">
        <authorList>
            <person name="Magalhaes I.L.F."/>
            <person name="Oliveira U."/>
            <person name="Santos F.R."/>
            <person name="Vidigal T.H.D.A."/>
            <person name="Brescovit A.D."/>
            <person name="Santos A.J."/>
        </authorList>
    </citation>
    <scope>NUCLEOTIDE SEQUENCE</scope>
    <source>
        <tissue evidence="1">Shoot tissue taken approximately 20 cm above the soil surface</tissue>
    </source>
</reference>
<proteinExistence type="predicted"/>
<protein>
    <submittedName>
        <fullName evidence="1">Uncharacterized protein</fullName>
    </submittedName>
</protein>
<dbReference type="AlphaFoldDB" id="A0A0A8ZJB6"/>
<sequence length="40" mass="4673">MGGDIVSARCRSGKRINRSNQLQYSSPCWQVFFSFFDRLD</sequence>